<dbReference type="PANTHER" id="PTHR34504:SF2">
    <property type="entry name" value="UPF0150 PROTEIN SSL0259"/>
    <property type="match status" value="1"/>
</dbReference>
<dbReference type="InterPro" id="IPR035069">
    <property type="entry name" value="TTHA1013/TTHA0281-like"/>
</dbReference>
<name>A0AAP5IAB8_9CYAN</name>
<reference evidence="3" key="1">
    <citation type="journal article" date="2021" name="Science">
        <title>Hunting the eagle killer: A cyanobacterial neurotoxin causes vacuolar myelinopathy.</title>
        <authorList>
            <person name="Breinlinger S."/>
            <person name="Phillips T.J."/>
            <person name="Haram B.N."/>
            <person name="Mares J."/>
            <person name="Martinez Yerena J.A."/>
            <person name="Hrouzek P."/>
            <person name="Sobotka R."/>
            <person name="Henderson W.M."/>
            <person name="Schmieder P."/>
            <person name="Williams S.M."/>
            <person name="Lauderdale J.D."/>
            <person name="Wilde H.D."/>
            <person name="Gerrin W."/>
            <person name="Kust A."/>
            <person name="Washington J.W."/>
            <person name="Wagner C."/>
            <person name="Geier B."/>
            <person name="Liebeke M."/>
            <person name="Enke H."/>
            <person name="Niedermeyer T.H.J."/>
            <person name="Wilde S.B."/>
        </authorList>
    </citation>
    <scope>NUCLEOTIDE SEQUENCE [LARGE SCALE GENOMIC DNA]</scope>
    <source>
        <strain evidence="3">Thurmond2011</strain>
    </source>
</reference>
<sequence length="69" mass="7595">MRYAIVIEKAVNNYSAYVPDLPGCVATGTNLQEVNQQIKEAIAFHLDGLREEGLPIPEPTTLCEYVEAS</sequence>
<evidence type="ECO:0000313" key="3">
    <source>
        <dbReference type="Proteomes" id="UP000667802"/>
    </source>
</evidence>
<gene>
    <name evidence="2" type="ORF">G7B40_018920</name>
</gene>
<keyword evidence="3" id="KW-1185">Reference proteome</keyword>
<dbReference type="InterPro" id="IPR031807">
    <property type="entry name" value="HicB-like"/>
</dbReference>
<evidence type="ECO:0000259" key="1">
    <source>
        <dbReference type="Pfam" id="PF15919"/>
    </source>
</evidence>
<accession>A0AAP5IAB8</accession>
<dbReference type="Pfam" id="PF15919">
    <property type="entry name" value="HicB_lk_antitox"/>
    <property type="match status" value="1"/>
</dbReference>
<dbReference type="RefSeq" id="WP_208344209.1">
    <property type="nucleotide sequence ID" value="NZ_CAWQFN010000483.1"/>
</dbReference>
<dbReference type="Proteomes" id="UP000667802">
    <property type="component" value="Unassembled WGS sequence"/>
</dbReference>
<dbReference type="EMBL" id="JAALHA020000009">
    <property type="protein sequence ID" value="MDR9896619.1"/>
    <property type="molecule type" value="Genomic_DNA"/>
</dbReference>
<dbReference type="PANTHER" id="PTHR34504">
    <property type="entry name" value="ANTITOXIN HICB"/>
    <property type="match status" value="1"/>
</dbReference>
<feature type="domain" description="HicB-like antitoxin of toxin-antitoxin system" evidence="1">
    <location>
        <begin position="3"/>
        <end position="67"/>
    </location>
</feature>
<proteinExistence type="predicted"/>
<comment type="caution">
    <text evidence="2">The sequence shown here is derived from an EMBL/GenBank/DDBJ whole genome shotgun (WGS) entry which is preliminary data.</text>
</comment>
<dbReference type="Gene3D" id="3.30.160.250">
    <property type="match status" value="1"/>
</dbReference>
<dbReference type="AlphaFoldDB" id="A0AAP5IAB8"/>
<dbReference type="InterPro" id="IPR051404">
    <property type="entry name" value="TA_system_antitoxin"/>
</dbReference>
<organism evidence="2 3">
    <name type="scientific">Aetokthonos hydrillicola Thurmond2011</name>
    <dbReference type="NCBI Taxonomy" id="2712845"/>
    <lineage>
        <taxon>Bacteria</taxon>
        <taxon>Bacillati</taxon>
        <taxon>Cyanobacteriota</taxon>
        <taxon>Cyanophyceae</taxon>
        <taxon>Nostocales</taxon>
        <taxon>Hapalosiphonaceae</taxon>
        <taxon>Aetokthonos</taxon>
    </lineage>
</organism>
<dbReference type="SUPFAM" id="SSF143100">
    <property type="entry name" value="TTHA1013/TTHA0281-like"/>
    <property type="match status" value="1"/>
</dbReference>
<evidence type="ECO:0000313" key="2">
    <source>
        <dbReference type="EMBL" id="MDR9896619.1"/>
    </source>
</evidence>
<protein>
    <submittedName>
        <fullName evidence="2">Type II toxin-antitoxin system HicB family antitoxin</fullName>
    </submittedName>
</protein>